<organism evidence="2 3">
    <name type="scientific">Mucilaginibacter dorajii</name>
    <dbReference type="NCBI Taxonomy" id="692994"/>
    <lineage>
        <taxon>Bacteria</taxon>
        <taxon>Pseudomonadati</taxon>
        <taxon>Bacteroidota</taxon>
        <taxon>Sphingobacteriia</taxon>
        <taxon>Sphingobacteriales</taxon>
        <taxon>Sphingobacteriaceae</taxon>
        <taxon>Mucilaginibacter</taxon>
    </lineage>
</organism>
<accession>A0ABP7QFR2</accession>
<feature type="transmembrane region" description="Helical" evidence="1">
    <location>
        <begin position="20"/>
        <end position="38"/>
    </location>
</feature>
<gene>
    <name evidence="2" type="ORF">GCM10022210_36510</name>
</gene>
<feature type="transmembrane region" description="Helical" evidence="1">
    <location>
        <begin position="112"/>
        <end position="130"/>
    </location>
</feature>
<feature type="transmembrane region" description="Helical" evidence="1">
    <location>
        <begin position="289"/>
        <end position="310"/>
    </location>
</feature>
<evidence type="ECO:0000256" key="1">
    <source>
        <dbReference type="SAM" id="Phobius"/>
    </source>
</evidence>
<keyword evidence="3" id="KW-1185">Reference proteome</keyword>
<dbReference type="InterPro" id="IPR025291">
    <property type="entry name" value="DUF4153"/>
</dbReference>
<proteinExistence type="predicted"/>
<keyword evidence="1" id="KW-0472">Membrane</keyword>
<feature type="transmembrane region" description="Helical" evidence="1">
    <location>
        <begin position="221"/>
        <end position="240"/>
    </location>
</feature>
<protein>
    <recommendedName>
        <fullName evidence="4">DUF4153 domain-containing protein</fullName>
    </recommendedName>
</protein>
<evidence type="ECO:0008006" key="4">
    <source>
        <dbReference type="Google" id="ProtNLM"/>
    </source>
</evidence>
<reference evidence="3" key="1">
    <citation type="journal article" date="2019" name="Int. J. Syst. Evol. Microbiol.">
        <title>The Global Catalogue of Microorganisms (GCM) 10K type strain sequencing project: providing services to taxonomists for standard genome sequencing and annotation.</title>
        <authorList>
            <consortium name="The Broad Institute Genomics Platform"/>
            <consortium name="The Broad Institute Genome Sequencing Center for Infectious Disease"/>
            <person name="Wu L."/>
            <person name="Ma J."/>
        </authorList>
    </citation>
    <scope>NUCLEOTIDE SEQUENCE [LARGE SCALE GENOMIC DNA]</scope>
    <source>
        <strain evidence="3">JCM 16601</strain>
    </source>
</reference>
<dbReference type="RefSeq" id="WP_259093680.1">
    <property type="nucleotide sequence ID" value="NZ_BAAAZC010000026.1"/>
</dbReference>
<dbReference type="Proteomes" id="UP001500742">
    <property type="component" value="Unassembled WGS sequence"/>
</dbReference>
<name>A0ABP7QFR2_9SPHI</name>
<evidence type="ECO:0000313" key="3">
    <source>
        <dbReference type="Proteomes" id="UP001500742"/>
    </source>
</evidence>
<keyword evidence="1" id="KW-0812">Transmembrane</keyword>
<feature type="transmembrane region" description="Helical" evidence="1">
    <location>
        <begin position="151"/>
        <end position="173"/>
    </location>
</feature>
<keyword evidence="1" id="KW-1133">Transmembrane helix</keyword>
<dbReference type="EMBL" id="BAAAZC010000026">
    <property type="protein sequence ID" value="GAA3981796.1"/>
    <property type="molecule type" value="Genomic_DNA"/>
</dbReference>
<feature type="transmembrane region" description="Helical" evidence="1">
    <location>
        <begin position="83"/>
        <end position="100"/>
    </location>
</feature>
<feature type="transmembrane region" description="Helical" evidence="1">
    <location>
        <begin position="50"/>
        <end position="71"/>
    </location>
</feature>
<feature type="transmembrane region" description="Helical" evidence="1">
    <location>
        <begin position="348"/>
        <end position="368"/>
    </location>
</feature>
<evidence type="ECO:0000313" key="2">
    <source>
        <dbReference type="EMBL" id="GAA3981796.1"/>
    </source>
</evidence>
<dbReference type="Pfam" id="PF13687">
    <property type="entry name" value="DUF4153"/>
    <property type="match status" value="1"/>
</dbReference>
<feature type="transmembrane region" description="Helical" evidence="1">
    <location>
        <begin position="322"/>
        <end position="341"/>
    </location>
</feature>
<comment type="caution">
    <text evidence="2">The sequence shown here is derived from an EMBL/GenBank/DDBJ whole genome shotgun (WGS) entry which is preliminary data.</text>
</comment>
<feature type="transmembrane region" description="Helical" evidence="1">
    <location>
        <begin position="185"/>
        <end position="209"/>
    </location>
</feature>
<sequence length="631" mass="72350">MRFPSIKTLAEGFLSTLKRYPFELLFALAGTIAGTIEVELKHLNRIDEGWLMRMAMTANLGLLLSLSATLFTQSRAMSKRNSFLIKLGAAIFASSLIFIIDPTAREADYIRFFLLSLAFHLLVAFAAFTGKGQVNGFWQFNKTLFLRFLTSVLYGVVLFLGIAAAIGATNFLFNFNFEWDTYVILWVWIVGMFTTTFFLAGVPINTAALDEDLSYPKALKIFTQYVLIPLSTIYVLILLAYEVKILIQWSLPKGLVSDLILSYAVFGILSLLLVYPIREHDGNKWLKTYARSFYFLMVPLLGLLFVAVGARVFKYGITEWRYFLIVLACWLLFISVYFLAFKKQNIKLIPISLCVLTLLSVYGPQSAFSVSMYSQRRIIIKFFEKHNALKQGLFAPIDSTHVDPKAASEAVAQLNYFVFKYDLSPLQPYIKKDLTLVNDSLGKLTGNPKSDIMISRYELREAKYEWIRKYLGLHHFDTWYNKAERVINQYEFIAANKIRNIKGYDFAFDPGYLTDSLSDKVDGIIMNSKTINNKVYILKINNETFRFDIAGLADGFLKNLKKMDRYKQESQEYDYQNTYKVPVEMLEIAKQGRGFDVLLVIESMTVSGEKKIENANPNYPNIGFAYYIKRK</sequence>
<feature type="transmembrane region" description="Helical" evidence="1">
    <location>
        <begin position="260"/>
        <end position="277"/>
    </location>
</feature>